<dbReference type="Proteomes" id="UP000001542">
    <property type="component" value="Unassembled WGS sequence"/>
</dbReference>
<evidence type="ECO:0000313" key="1">
    <source>
        <dbReference type="EMBL" id="EAY18428.1"/>
    </source>
</evidence>
<dbReference type="VEuPathDB" id="TrichDB:TVAG_046320"/>
<dbReference type="KEGG" id="tva:5463936"/>
<dbReference type="SMR" id="A2DMK1"/>
<dbReference type="VEuPathDB" id="TrichDB:TVAGG3_0336270"/>
<reference evidence="1" key="1">
    <citation type="submission" date="2006-10" db="EMBL/GenBank/DDBJ databases">
        <authorList>
            <person name="Amadeo P."/>
            <person name="Zhao Q."/>
            <person name="Wortman J."/>
            <person name="Fraser-Liggett C."/>
            <person name="Carlton J."/>
        </authorList>
    </citation>
    <scope>NUCLEOTIDE SEQUENCE</scope>
    <source>
        <strain evidence="1">G3</strain>
    </source>
</reference>
<dbReference type="EMBL" id="DS113219">
    <property type="protein sequence ID" value="EAY18428.1"/>
    <property type="molecule type" value="Genomic_DNA"/>
</dbReference>
<name>A2DMK1_TRIV3</name>
<sequence length="138" mass="16184">MQTDLPMKILGVQSNKDESTDVTPDLKSLQEMIKIGYPLLVNESLTDGQEKLRYHVNKTQGRYYVTFETVKVSQEGKEFKAFFRKGYVDVKYEALTEIRPNPRCKFIRQTKRIPRPLTQHEIQIIMTIVREKIFSSLN</sequence>
<reference evidence="1" key="2">
    <citation type="journal article" date="2007" name="Science">
        <title>Draft genome sequence of the sexually transmitted pathogen Trichomonas vaginalis.</title>
        <authorList>
            <person name="Carlton J.M."/>
            <person name="Hirt R.P."/>
            <person name="Silva J.C."/>
            <person name="Delcher A.L."/>
            <person name="Schatz M."/>
            <person name="Zhao Q."/>
            <person name="Wortman J.R."/>
            <person name="Bidwell S.L."/>
            <person name="Alsmark U.C.M."/>
            <person name="Besteiro S."/>
            <person name="Sicheritz-Ponten T."/>
            <person name="Noel C.J."/>
            <person name="Dacks J.B."/>
            <person name="Foster P.G."/>
            <person name="Simillion C."/>
            <person name="Van de Peer Y."/>
            <person name="Miranda-Saavedra D."/>
            <person name="Barton G.J."/>
            <person name="Westrop G.D."/>
            <person name="Mueller S."/>
            <person name="Dessi D."/>
            <person name="Fiori P.L."/>
            <person name="Ren Q."/>
            <person name="Paulsen I."/>
            <person name="Zhang H."/>
            <person name="Bastida-Corcuera F.D."/>
            <person name="Simoes-Barbosa A."/>
            <person name="Brown M.T."/>
            <person name="Hayes R.D."/>
            <person name="Mukherjee M."/>
            <person name="Okumura C.Y."/>
            <person name="Schneider R."/>
            <person name="Smith A.J."/>
            <person name="Vanacova S."/>
            <person name="Villalvazo M."/>
            <person name="Haas B.J."/>
            <person name="Pertea M."/>
            <person name="Feldblyum T.V."/>
            <person name="Utterback T.R."/>
            <person name="Shu C.L."/>
            <person name="Osoegawa K."/>
            <person name="de Jong P.J."/>
            <person name="Hrdy I."/>
            <person name="Horvathova L."/>
            <person name="Zubacova Z."/>
            <person name="Dolezal P."/>
            <person name="Malik S.B."/>
            <person name="Logsdon J.M. Jr."/>
            <person name="Henze K."/>
            <person name="Gupta A."/>
            <person name="Wang C.C."/>
            <person name="Dunne R.L."/>
            <person name="Upcroft J.A."/>
            <person name="Upcroft P."/>
            <person name="White O."/>
            <person name="Salzberg S.L."/>
            <person name="Tang P."/>
            <person name="Chiu C.-H."/>
            <person name="Lee Y.-S."/>
            <person name="Embley T.M."/>
            <person name="Coombs G.H."/>
            <person name="Mottram J.C."/>
            <person name="Tachezy J."/>
            <person name="Fraser-Liggett C.M."/>
            <person name="Johnson P.J."/>
        </authorList>
    </citation>
    <scope>NUCLEOTIDE SEQUENCE [LARGE SCALE GENOMIC DNA]</scope>
    <source>
        <strain evidence="1">G3</strain>
    </source>
</reference>
<accession>A2DMK1</accession>
<organism evidence="1 2">
    <name type="scientific">Trichomonas vaginalis (strain ATCC PRA-98 / G3)</name>
    <dbReference type="NCBI Taxonomy" id="412133"/>
    <lineage>
        <taxon>Eukaryota</taxon>
        <taxon>Metamonada</taxon>
        <taxon>Parabasalia</taxon>
        <taxon>Trichomonadida</taxon>
        <taxon>Trichomonadidae</taxon>
        <taxon>Trichomonas</taxon>
    </lineage>
</organism>
<proteinExistence type="predicted"/>
<gene>
    <name evidence="1" type="ORF">TVAG_046320</name>
</gene>
<protein>
    <submittedName>
        <fullName evidence="1">Uncharacterized protein</fullName>
    </submittedName>
</protein>
<dbReference type="AlphaFoldDB" id="A2DMK1"/>
<dbReference type="InParanoid" id="A2DMK1"/>
<evidence type="ECO:0000313" key="2">
    <source>
        <dbReference type="Proteomes" id="UP000001542"/>
    </source>
</evidence>
<keyword evidence="2" id="KW-1185">Reference proteome</keyword>